<sequence>MGRVRYAAAALLVVGLLAGCGDDPPPRGRVTTPVAGAAPAAAEASTSEYGVRVAITVGYAEDRVLDDVRLVWAGGSTSGSSYPVDVGYDSDHPPEPVPVAAGTQVLLEGTVLAPCPDTPSRVVFEVRSTGAGGPRTDRHPVDDEDTLGPAFAAWCRRSPTVWATGGSETPEGDYRVSVAVSNPGPETVRVESDAVDDGETSWRAAAVVVPAGTITSLTIRGHGPSQCATTPPWEDGHLRVDGRPVRPTVDDWC</sequence>
<gene>
    <name evidence="2" type="ORF">BJ958_004187</name>
</gene>
<comment type="caution">
    <text evidence="2">The sequence shown here is derived from an EMBL/GenBank/DDBJ whole genome shotgun (WGS) entry which is preliminary data.</text>
</comment>
<protein>
    <submittedName>
        <fullName evidence="2">Uncharacterized protein</fullName>
    </submittedName>
</protein>
<proteinExistence type="predicted"/>
<dbReference type="Proteomes" id="UP000582231">
    <property type="component" value="Unassembled WGS sequence"/>
</dbReference>
<accession>A0A852RGE9</accession>
<dbReference type="RefSeq" id="WP_179728789.1">
    <property type="nucleotide sequence ID" value="NZ_BAABEF010000001.1"/>
</dbReference>
<reference evidence="2 3" key="1">
    <citation type="submission" date="2020-07" db="EMBL/GenBank/DDBJ databases">
        <title>Sequencing the genomes of 1000 actinobacteria strains.</title>
        <authorList>
            <person name="Klenk H.-P."/>
        </authorList>
    </citation>
    <scope>NUCLEOTIDE SEQUENCE [LARGE SCALE GENOMIC DNA]</scope>
    <source>
        <strain evidence="2 3">DSM 19082</strain>
    </source>
</reference>
<dbReference type="PROSITE" id="PS51257">
    <property type="entry name" value="PROKAR_LIPOPROTEIN"/>
    <property type="match status" value="1"/>
</dbReference>
<evidence type="ECO:0000256" key="1">
    <source>
        <dbReference type="SAM" id="MobiDB-lite"/>
    </source>
</evidence>
<keyword evidence="3" id="KW-1185">Reference proteome</keyword>
<evidence type="ECO:0000313" key="2">
    <source>
        <dbReference type="EMBL" id="NYD32641.1"/>
    </source>
</evidence>
<evidence type="ECO:0000313" key="3">
    <source>
        <dbReference type="Proteomes" id="UP000582231"/>
    </source>
</evidence>
<feature type="region of interest" description="Disordered" evidence="1">
    <location>
        <begin position="222"/>
        <end position="242"/>
    </location>
</feature>
<name>A0A852RGE9_9ACTN</name>
<organism evidence="2 3">
    <name type="scientific">Nocardioides kongjuensis</name>
    <dbReference type="NCBI Taxonomy" id="349522"/>
    <lineage>
        <taxon>Bacteria</taxon>
        <taxon>Bacillati</taxon>
        <taxon>Actinomycetota</taxon>
        <taxon>Actinomycetes</taxon>
        <taxon>Propionibacteriales</taxon>
        <taxon>Nocardioidaceae</taxon>
        <taxon>Nocardioides</taxon>
    </lineage>
</organism>
<dbReference type="AlphaFoldDB" id="A0A852RGE9"/>
<dbReference type="EMBL" id="JACCBF010000001">
    <property type="protein sequence ID" value="NYD32641.1"/>
    <property type="molecule type" value="Genomic_DNA"/>
</dbReference>